<keyword evidence="3" id="KW-1185">Reference proteome</keyword>
<reference evidence="2" key="1">
    <citation type="submission" date="2022-01" db="EMBL/GenBank/DDBJ databases">
        <authorList>
            <person name="King R."/>
        </authorList>
    </citation>
    <scope>NUCLEOTIDE SEQUENCE</scope>
</reference>
<dbReference type="OrthoDB" id="6350539at2759"/>
<evidence type="ECO:0000313" key="3">
    <source>
        <dbReference type="Proteomes" id="UP001153636"/>
    </source>
</evidence>
<dbReference type="EMBL" id="OV651813">
    <property type="protein sequence ID" value="CAH1098736.1"/>
    <property type="molecule type" value="Genomic_DNA"/>
</dbReference>
<name>A0A9P0G5I7_9CUCU</name>
<accession>A0A9P0G5I7</accession>
<evidence type="ECO:0000256" key="1">
    <source>
        <dbReference type="SAM" id="MobiDB-lite"/>
    </source>
</evidence>
<sequence>MERKDNSDSKKYRFYRKPSLRRKGPEIKHTKTSLARILIANPLLKKKLENEDHKNEKKLTNINRVSFIKTRGPTCLNLKVPNFSNIRLSISDFNKQILSSTRILEDDVFVCDKHKEQTQNNKVSSRNIEKENKCPSRKSLSSKFKEKKSKEIRALLKNSSGSTKRRSRSLDSSMLPTNCYKIEEQYTLEGMSQAHSEQNFSTMLAHTDTPFRCSEEIDEENKENVDIGLVDADSYENLVIRNPY</sequence>
<evidence type="ECO:0000313" key="2">
    <source>
        <dbReference type="EMBL" id="CAH1098736.1"/>
    </source>
</evidence>
<dbReference type="Proteomes" id="UP001153636">
    <property type="component" value="Chromosome 1"/>
</dbReference>
<dbReference type="AlphaFoldDB" id="A0A9P0G5I7"/>
<organism evidence="2 3">
    <name type="scientific">Psylliodes chrysocephalus</name>
    <dbReference type="NCBI Taxonomy" id="3402493"/>
    <lineage>
        <taxon>Eukaryota</taxon>
        <taxon>Metazoa</taxon>
        <taxon>Ecdysozoa</taxon>
        <taxon>Arthropoda</taxon>
        <taxon>Hexapoda</taxon>
        <taxon>Insecta</taxon>
        <taxon>Pterygota</taxon>
        <taxon>Neoptera</taxon>
        <taxon>Endopterygota</taxon>
        <taxon>Coleoptera</taxon>
        <taxon>Polyphaga</taxon>
        <taxon>Cucujiformia</taxon>
        <taxon>Chrysomeloidea</taxon>
        <taxon>Chrysomelidae</taxon>
        <taxon>Galerucinae</taxon>
        <taxon>Alticini</taxon>
        <taxon>Psylliodes</taxon>
    </lineage>
</organism>
<feature type="region of interest" description="Disordered" evidence="1">
    <location>
        <begin position="119"/>
        <end position="145"/>
    </location>
</feature>
<protein>
    <submittedName>
        <fullName evidence="2">Uncharacterized protein</fullName>
    </submittedName>
</protein>
<gene>
    <name evidence="2" type="ORF">PSYICH_LOCUS1355</name>
</gene>
<proteinExistence type="predicted"/>